<dbReference type="SUPFAM" id="SSF56112">
    <property type="entry name" value="Protein kinase-like (PK-like)"/>
    <property type="match status" value="1"/>
</dbReference>
<dbReference type="Pfam" id="PF00069">
    <property type="entry name" value="Pkinase"/>
    <property type="match status" value="1"/>
</dbReference>
<dbReference type="EMBL" id="JAHBAY010000002">
    <property type="protein sequence ID" value="MBT0768228.1"/>
    <property type="molecule type" value="Genomic_DNA"/>
</dbReference>
<proteinExistence type="inferred from homology"/>
<sequence>MPHLFPLLNGDPTEISGYRITGRLGSGGQGVVYLGVDADGEQAAVKMLRVEDDTSRTQFAKEVANARRVAPFCTAQILDFDVDSASPYVISEFIEGSSLQQFVAARGPLSGPRLQRLAIGTATALTAIHLAGVVHRDLKPGNVMMSPEGPRVIDFGIARDLSSRTTVAGGVFGTPAYMSPEQLRGERVGPASDLFSWASVIVFAAVGRAPFATEHPMASINKIAHEEPDLSGVPWELQAVLRRCFSKQAEHRPTAQQALAMLLGRPGDADTPSASAVLAAGTEFVEAGADSLGTGSPATVWPRALDVSGENPTWDGTTPVVSPPITGAGPAPSRRKRLTVVTVGVLAVLAAGLLGVDIYARTNSAPTSSPTPGTPASTAAGTPTSTDDAGVQVPDGTLPAVLAGTWTGTVTQHSATDDEWQWLVELDLTAGLGDPGTMKATDLDCVSYVTVTRVSATSAHLRAPVLAADNPQGSCASLGEITVKLNQAAGTLNFVWQDSDDPTNTGRATLSRVNG</sequence>
<evidence type="ECO:0000259" key="5">
    <source>
        <dbReference type="PROSITE" id="PS50011"/>
    </source>
</evidence>
<accession>A0ABS5TAX7</accession>
<dbReference type="SMART" id="SM00220">
    <property type="entry name" value="S_TKc"/>
    <property type="match status" value="1"/>
</dbReference>
<dbReference type="PROSITE" id="PS00108">
    <property type="entry name" value="PROTEIN_KINASE_ST"/>
    <property type="match status" value="1"/>
</dbReference>
<dbReference type="InterPro" id="IPR000719">
    <property type="entry name" value="Prot_kinase_dom"/>
</dbReference>
<evidence type="ECO:0000313" key="7">
    <source>
        <dbReference type="Proteomes" id="UP001197247"/>
    </source>
</evidence>
<dbReference type="Gene3D" id="1.10.510.10">
    <property type="entry name" value="Transferase(Phosphotransferase) domain 1"/>
    <property type="match status" value="1"/>
</dbReference>
<keyword evidence="6" id="KW-0418">Kinase</keyword>
<evidence type="ECO:0000256" key="4">
    <source>
        <dbReference type="SAM" id="MobiDB-lite"/>
    </source>
</evidence>
<feature type="compositionally biased region" description="Polar residues" evidence="4">
    <location>
        <begin position="310"/>
        <end position="320"/>
    </location>
</feature>
<dbReference type="InterPro" id="IPR051931">
    <property type="entry name" value="PAK3-like"/>
</dbReference>
<dbReference type="RefSeq" id="WP_214154532.1">
    <property type="nucleotide sequence ID" value="NZ_JAHBAY010000002.1"/>
</dbReference>
<evidence type="ECO:0000313" key="6">
    <source>
        <dbReference type="EMBL" id="MBT0768228.1"/>
    </source>
</evidence>
<dbReference type="PROSITE" id="PS50011">
    <property type="entry name" value="PROTEIN_KINASE_DOM"/>
    <property type="match status" value="1"/>
</dbReference>
<keyword evidence="7" id="KW-1185">Reference proteome</keyword>
<keyword evidence="6" id="KW-0808">Transferase</keyword>
<feature type="region of interest" description="Disordered" evidence="4">
    <location>
        <begin position="363"/>
        <end position="396"/>
    </location>
</feature>
<dbReference type="GO" id="GO:0016301">
    <property type="term" value="F:kinase activity"/>
    <property type="evidence" value="ECO:0007669"/>
    <property type="project" value="UniProtKB-KW"/>
</dbReference>
<dbReference type="InterPro" id="IPR011009">
    <property type="entry name" value="Kinase-like_dom_sf"/>
</dbReference>
<evidence type="ECO:0000256" key="2">
    <source>
        <dbReference type="ARBA" id="ARBA00022741"/>
    </source>
</evidence>
<feature type="domain" description="Protein kinase" evidence="5">
    <location>
        <begin position="18"/>
        <end position="263"/>
    </location>
</feature>
<protein>
    <submittedName>
        <fullName evidence="6">Protein kinase</fullName>
    </submittedName>
</protein>
<keyword evidence="2" id="KW-0547">Nucleotide-binding</keyword>
<evidence type="ECO:0000256" key="1">
    <source>
        <dbReference type="ARBA" id="ARBA00008874"/>
    </source>
</evidence>
<dbReference type="InterPro" id="IPR008271">
    <property type="entry name" value="Ser/Thr_kinase_AS"/>
</dbReference>
<keyword evidence="3" id="KW-0067">ATP-binding</keyword>
<feature type="compositionally biased region" description="Low complexity" evidence="4">
    <location>
        <begin position="364"/>
        <end position="390"/>
    </location>
</feature>
<dbReference type="Proteomes" id="UP001197247">
    <property type="component" value="Unassembled WGS sequence"/>
</dbReference>
<comment type="caution">
    <text evidence="6">The sequence shown here is derived from an EMBL/GenBank/DDBJ whole genome shotgun (WGS) entry which is preliminary data.</text>
</comment>
<reference evidence="6 7" key="1">
    <citation type="submission" date="2021-05" db="EMBL/GenBank/DDBJ databases">
        <title>Kineosporia and Streptomyces sp. nov. two new marine actinobacteria isolated from Coral.</title>
        <authorList>
            <person name="Buangrab K."/>
            <person name="Sutthacheep M."/>
            <person name="Yeemin T."/>
            <person name="Harunari E."/>
            <person name="Igarashi Y."/>
            <person name="Kanchanasin P."/>
            <person name="Tanasupawat S."/>
            <person name="Phongsopitanun W."/>
        </authorList>
    </citation>
    <scope>NUCLEOTIDE SEQUENCE [LARGE SCALE GENOMIC DNA]</scope>
    <source>
        <strain evidence="6 7">J2-2</strain>
    </source>
</reference>
<dbReference type="PANTHER" id="PTHR45832:SF22">
    <property type="entry name" value="SERINE_THREONINE-PROTEIN KINASE SAMKA-RELATED"/>
    <property type="match status" value="1"/>
</dbReference>
<feature type="region of interest" description="Disordered" evidence="4">
    <location>
        <begin position="310"/>
        <end position="333"/>
    </location>
</feature>
<organism evidence="6 7">
    <name type="scientific">Kineosporia corallincola</name>
    <dbReference type="NCBI Taxonomy" id="2835133"/>
    <lineage>
        <taxon>Bacteria</taxon>
        <taxon>Bacillati</taxon>
        <taxon>Actinomycetota</taxon>
        <taxon>Actinomycetes</taxon>
        <taxon>Kineosporiales</taxon>
        <taxon>Kineosporiaceae</taxon>
        <taxon>Kineosporia</taxon>
    </lineage>
</organism>
<gene>
    <name evidence="6" type="ORF">KIH74_04800</name>
</gene>
<dbReference type="CDD" id="cd14014">
    <property type="entry name" value="STKc_PknB_like"/>
    <property type="match status" value="1"/>
</dbReference>
<comment type="similarity">
    <text evidence="1">Belongs to the protein kinase superfamily. STE Ser/Thr protein kinase family. STE20 subfamily.</text>
</comment>
<name>A0ABS5TAX7_9ACTN</name>
<evidence type="ECO:0000256" key="3">
    <source>
        <dbReference type="ARBA" id="ARBA00022840"/>
    </source>
</evidence>
<dbReference type="PANTHER" id="PTHR45832">
    <property type="entry name" value="SERINE/THREONINE-PROTEIN KINASE SAMKA-RELATED-RELATED"/>
    <property type="match status" value="1"/>
</dbReference>